<dbReference type="KEGG" id="bam:Bamb_5173"/>
<reference evidence="2" key="1">
    <citation type="submission" date="2006-08" db="EMBL/GenBank/DDBJ databases">
        <title>Complete sequence of Chromosome 2 of Burkholderia cepacia AMMD.</title>
        <authorList>
            <consortium name="US DOE Joint Genome Institute"/>
            <person name="Copeland A."/>
            <person name="Lucas S."/>
            <person name="Lapidus A."/>
            <person name="Barry K."/>
            <person name="Detter J.C."/>
            <person name="Glavina del Rio T."/>
            <person name="Hammon N."/>
            <person name="Israni S."/>
            <person name="Pitluck S."/>
            <person name="Bruce D."/>
            <person name="Chain P."/>
            <person name="Malfatti S."/>
            <person name="Shin M."/>
            <person name="Vergez L."/>
            <person name="Schmutz J."/>
            <person name="Larimer F."/>
            <person name="Land M."/>
            <person name="Hauser L."/>
            <person name="Kyrpides N."/>
            <person name="Kim E."/>
            <person name="Parke J."/>
            <person name="Coenye T."/>
            <person name="Konstantinidis K."/>
            <person name="Ramette A."/>
            <person name="Tiedje J."/>
            <person name="Richardson P."/>
        </authorList>
    </citation>
    <scope>NUCLEOTIDE SEQUENCE</scope>
    <source>
        <strain evidence="2">AMMD</strain>
    </source>
</reference>
<evidence type="ECO:0000313" key="2">
    <source>
        <dbReference type="EMBL" id="ABI90722.1"/>
    </source>
</evidence>
<protein>
    <submittedName>
        <fullName evidence="2">Uncharacterized protein</fullName>
    </submittedName>
</protein>
<dbReference type="AlphaFoldDB" id="Q0B551"/>
<accession>Q0B551</accession>
<name>Q0B551_BURCM</name>
<dbReference type="Proteomes" id="UP000000662">
    <property type="component" value="Chromosome 2"/>
</dbReference>
<evidence type="ECO:0000313" key="3">
    <source>
        <dbReference type="Proteomes" id="UP000000662"/>
    </source>
</evidence>
<organism evidence="2 3">
    <name type="scientific">Burkholderia ambifaria (strain ATCC BAA-244 / DSM 16087 / CCUG 44356 / LMG 19182 / AMMD)</name>
    <name type="common">Burkholderia cepacia (strain AMMD)</name>
    <dbReference type="NCBI Taxonomy" id="339670"/>
    <lineage>
        <taxon>Bacteria</taxon>
        <taxon>Pseudomonadati</taxon>
        <taxon>Pseudomonadota</taxon>
        <taxon>Betaproteobacteria</taxon>
        <taxon>Burkholderiales</taxon>
        <taxon>Burkholderiaceae</taxon>
        <taxon>Burkholderia</taxon>
        <taxon>Burkholderia cepacia complex</taxon>
    </lineage>
</organism>
<sequence>MSRRMGFAGSATASMLDARSRSSPNALTIGLSLALRIHREMQRHVEAERRAADGLHEPALLDLLRIMRGQVAEMPARQDRNRRRRYAVRARGHASSRRSSMSASHSTLLVVTHLYCPGMPPSLGDKLRFPGQDG</sequence>
<dbReference type="EMBL" id="CP000441">
    <property type="protein sequence ID" value="ABI90722.1"/>
    <property type="molecule type" value="Genomic_DNA"/>
</dbReference>
<feature type="region of interest" description="Disordered" evidence="1">
    <location>
        <begin position="74"/>
        <end position="103"/>
    </location>
</feature>
<gene>
    <name evidence="2" type="ordered locus">Bamb_5173</name>
</gene>
<proteinExistence type="predicted"/>
<keyword evidence="3" id="KW-1185">Reference proteome</keyword>
<feature type="compositionally biased region" description="Basic residues" evidence="1">
    <location>
        <begin position="80"/>
        <end position="96"/>
    </location>
</feature>
<evidence type="ECO:0000256" key="1">
    <source>
        <dbReference type="SAM" id="MobiDB-lite"/>
    </source>
</evidence>